<dbReference type="UniPathway" id="UPA00906">
    <property type="reaction ID" value="UER00895"/>
</dbReference>
<dbReference type="PANTHER" id="PTHR43697:SF1">
    <property type="entry name" value="SERINE--TRNA LIGASE"/>
    <property type="match status" value="1"/>
</dbReference>
<dbReference type="GO" id="GO:0005524">
    <property type="term" value="F:ATP binding"/>
    <property type="evidence" value="ECO:0007669"/>
    <property type="project" value="UniProtKB-UniRule"/>
</dbReference>
<dbReference type="CDD" id="cd00770">
    <property type="entry name" value="SerRS_core"/>
    <property type="match status" value="1"/>
</dbReference>
<dbReference type="Proteomes" id="UP000095200">
    <property type="component" value="Unassembled WGS sequence"/>
</dbReference>
<comment type="similarity">
    <text evidence="3 12">Belongs to the class-II aminoacyl-tRNA synthetase family. Type-1 seryl-tRNA synthetase subfamily.</text>
</comment>
<dbReference type="SUPFAM" id="SSF55681">
    <property type="entry name" value="Class II aaRS and biotin synthetases"/>
    <property type="match status" value="1"/>
</dbReference>
<gene>
    <name evidence="12" type="primary">serS</name>
    <name evidence="17" type="ORF">DPF_0702</name>
</gene>
<dbReference type="GO" id="GO:0006434">
    <property type="term" value="P:seryl-tRNA aminoacylation"/>
    <property type="evidence" value="ECO:0007669"/>
    <property type="project" value="UniProtKB-UniRule"/>
</dbReference>
<keyword evidence="8 12" id="KW-0648">Protein biosynthesis</keyword>
<evidence type="ECO:0000256" key="4">
    <source>
        <dbReference type="ARBA" id="ARBA00022490"/>
    </source>
</evidence>
<keyword evidence="9 12" id="KW-0030">Aminoacyl-tRNA synthetase</keyword>
<dbReference type="Pfam" id="PF02403">
    <property type="entry name" value="Seryl_tRNA_N"/>
    <property type="match status" value="1"/>
</dbReference>
<keyword evidence="18" id="KW-1185">Reference proteome</keyword>
<dbReference type="Gene3D" id="1.10.287.40">
    <property type="entry name" value="Serine-tRNA synthetase, tRNA binding domain"/>
    <property type="match status" value="1"/>
</dbReference>
<feature type="binding site" evidence="13">
    <location>
        <position position="230"/>
    </location>
    <ligand>
        <name>L-serine</name>
        <dbReference type="ChEBI" id="CHEBI:33384"/>
    </ligand>
</feature>
<proteinExistence type="inferred from homology"/>
<evidence type="ECO:0000256" key="9">
    <source>
        <dbReference type="ARBA" id="ARBA00023146"/>
    </source>
</evidence>
<comment type="domain">
    <text evidence="12">Consists of two distinct domains, a catalytic core and a N-terminal extension that is involved in tRNA binding.</text>
</comment>
<evidence type="ECO:0000256" key="10">
    <source>
        <dbReference type="ARBA" id="ARBA00047929"/>
    </source>
</evidence>
<evidence type="ECO:0000313" key="17">
    <source>
        <dbReference type="EMBL" id="GAU08001.1"/>
    </source>
</evidence>
<keyword evidence="7 12" id="KW-0067">ATP-binding</keyword>
<comment type="subunit">
    <text evidence="12">Homodimer. The tRNA molecule binds across the dimer.</text>
</comment>
<comment type="caution">
    <text evidence="12">Lacks conserved residue(s) required for the propagation of feature annotation.</text>
</comment>
<reference evidence="18" key="1">
    <citation type="submission" date="2016-06" db="EMBL/GenBank/DDBJ databases">
        <title>Draft genome sequence of Desulfoplanes formicivorans strain Pf12B.</title>
        <authorList>
            <person name="Watanabe M."/>
            <person name="Kojima H."/>
            <person name="Fukui M."/>
        </authorList>
    </citation>
    <scope>NUCLEOTIDE SEQUENCE [LARGE SCALE GENOMIC DNA]</scope>
    <source>
        <strain evidence="18">Pf12B</strain>
    </source>
</reference>
<protein>
    <recommendedName>
        <fullName evidence="12">Serine--tRNA ligase</fullName>
        <ecNumber evidence="12">6.1.1.11</ecNumber>
    </recommendedName>
    <alternativeName>
        <fullName evidence="12">Seryl-tRNA synthetase</fullName>
        <shortName evidence="12">SerRS</shortName>
    </alternativeName>
    <alternativeName>
        <fullName evidence="12">Seryl-tRNA(Ser/Sec) synthetase</fullName>
    </alternativeName>
</protein>
<dbReference type="InterPro" id="IPR002314">
    <property type="entry name" value="aa-tRNA-synt_IIb"/>
</dbReference>
<evidence type="ECO:0000256" key="11">
    <source>
        <dbReference type="ARBA" id="ARBA00048823"/>
    </source>
</evidence>
<dbReference type="RefSeq" id="WP_069857488.1">
    <property type="nucleotide sequence ID" value="NZ_BDFE01000008.1"/>
</dbReference>
<evidence type="ECO:0000256" key="8">
    <source>
        <dbReference type="ARBA" id="ARBA00022917"/>
    </source>
</evidence>
<keyword evidence="15" id="KW-0175">Coiled coil</keyword>
<evidence type="ECO:0000256" key="1">
    <source>
        <dbReference type="ARBA" id="ARBA00004496"/>
    </source>
</evidence>
<dbReference type="InterPro" id="IPR045864">
    <property type="entry name" value="aa-tRNA-synth_II/BPL/LPL"/>
</dbReference>
<evidence type="ECO:0000256" key="14">
    <source>
        <dbReference type="PIRSR" id="PIRSR001529-2"/>
    </source>
</evidence>
<dbReference type="InterPro" id="IPR042103">
    <property type="entry name" value="SerRS_1_N_sf"/>
</dbReference>
<evidence type="ECO:0000256" key="13">
    <source>
        <dbReference type="PIRSR" id="PIRSR001529-1"/>
    </source>
</evidence>
<dbReference type="PRINTS" id="PR00981">
    <property type="entry name" value="TRNASYNTHSER"/>
</dbReference>
<organism evidence="17 18">
    <name type="scientific">Desulfoplanes formicivorans</name>
    <dbReference type="NCBI Taxonomy" id="1592317"/>
    <lineage>
        <taxon>Bacteria</taxon>
        <taxon>Pseudomonadati</taxon>
        <taxon>Thermodesulfobacteriota</taxon>
        <taxon>Desulfovibrionia</taxon>
        <taxon>Desulfovibrionales</taxon>
        <taxon>Desulfoplanaceae</taxon>
        <taxon>Desulfoplanes</taxon>
    </lineage>
</organism>
<dbReference type="InterPro" id="IPR006195">
    <property type="entry name" value="aa-tRNA-synth_II"/>
</dbReference>
<evidence type="ECO:0000256" key="7">
    <source>
        <dbReference type="ARBA" id="ARBA00022840"/>
    </source>
</evidence>
<feature type="binding site" evidence="12 14">
    <location>
        <begin position="348"/>
        <end position="351"/>
    </location>
    <ligand>
        <name>ATP</name>
        <dbReference type="ChEBI" id="CHEBI:30616"/>
    </ligand>
</feature>
<dbReference type="InterPro" id="IPR015866">
    <property type="entry name" value="Ser-tRNA-synth_1_N"/>
</dbReference>
<feature type="binding site" evidence="12">
    <location>
        <begin position="230"/>
        <end position="232"/>
    </location>
    <ligand>
        <name>L-serine</name>
        <dbReference type="ChEBI" id="CHEBI:33384"/>
    </ligand>
</feature>
<keyword evidence="6 12" id="KW-0547">Nucleotide-binding</keyword>
<feature type="coiled-coil region" evidence="15">
    <location>
        <begin position="37"/>
        <end position="88"/>
    </location>
</feature>
<accession>A0A194AFZ2</accession>
<evidence type="ECO:0000256" key="3">
    <source>
        <dbReference type="ARBA" id="ARBA00010728"/>
    </source>
</evidence>
<evidence type="ECO:0000256" key="12">
    <source>
        <dbReference type="HAMAP-Rule" id="MF_00176"/>
    </source>
</evidence>
<comment type="catalytic activity">
    <reaction evidence="11 12">
        <text>tRNA(Ser) + L-serine + ATP = L-seryl-tRNA(Ser) + AMP + diphosphate + H(+)</text>
        <dbReference type="Rhea" id="RHEA:12292"/>
        <dbReference type="Rhea" id="RHEA-COMP:9669"/>
        <dbReference type="Rhea" id="RHEA-COMP:9703"/>
        <dbReference type="ChEBI" id="CHEBI:15378"/>
        <dbReference type="ChEBI" id="CHEBI:30616"/>
        <dbReference type="ChEBI" id="CHEBI:33019"/>
        <dbReference type="ChEBI" id="CHEBI:33384"/>
        <dbReference type="ChEBI" id="CHEBI:78442"/>
        <dbReference type="ChEBI" id="CHEBI:78533"/>
        <dbReference type="ChEBI" id="CHEBI:456215"/>
        <dbReference type="EC" id="6.1.1.11"/>
    </reaction>
</comment>
<evidence type="ECO:0000256" key="5">
    <source>
        <dbReference type="ARBA" id="ARBA00022598"/>
    </source>
</evidence>
<feature type="binding site" evidence="13">
    <location>
        <position position="261"/>
    </location>
    <ligand>
        <name>L-serine</name>
        <dbReference type="ChEBI" id="CHEBI:33384"/>
    </ligand>
</feature>
<keyword evidence="4 12" id="KW-0963">Cytoplasm</keyword>
<dbReference type="SUPFAM" id="SSF46589">
    <property type="entry name" value="tRNA-binding arm"/>
    <property type="match status" value="1"/>
</dbReference>
<evidence type="ECO:0000256" key="15">
    <source>
        <dbReference type="SAM" id="Coils"/>
    </source>
</evidence>
<dbReference type="InterPro" id="IPR010978">
    <property type="entry name" value="tRNA-bd_arm"/>
</dbReference>
<feature type="domain" description="Aminoacyl-transfer RNA synthetases class-II family profile" evidence="16">
    <location>
        <begin position="171"/>
        <end position="409"/>
    </location>
</feature>
<dbReference type="GO" id="GO:0004828">
    <property type="term" value="F:serine-tRNA ligase activity"/>
    <property type="evidence" value="ECO:0007669"/>
    <property type="project" value="UniProtKB-UniRule"/>
</dbReference>
<dbReference type="Pfam" id="PF00587">
    <property type="entry name" value="tRNA-synt_2b"/>
    <property type="match status" value="1"/>
</dbReference>
<dbReference type="OrthoDB" id="9804647at2"/>
<evidence type="ECO:0000313" key="18">
    <source>
        <dbReference type="Proteomes" id="UP000095200"/>
    </source>
</evidence>
<dbReference type="GO" id="GO:0005737">
    <property type="term" value="C:cytoplasm"/>
    <property type="evidence" value="ECO:0007669"/>
    <property type="project" value="UniProtKB-SubCell"/>
</dbReference>
<dbReference type="GO" id="GO:0016260">
    <property type="term" value="P:selenocysteine biosynthetic process"/>
    <property type="evidence" value="ECO:0007669"/>
    <property type="project" value="UniProtKB-UniRule"/>
</dbReference>
<name>A0A194AFZ2_9BACT</name>
<comment type="subcellular location">
    <subcellularLocation>
        <location evidence="1 12">Cytoplasm</location>
    </subcellularLocation>
</comment>
<dbReference type="AlphaFoldDB" id="A0A194AFZ2"/>
<comment type="function">
    <text evidence="12">Catalyzes the attachment of serine to tRNA(Ser). Is also able to aminoacylate tRNA(Sec) with serine, to form the misacylated tRNA L-seryl-tRNA(Sec), which will be further converted into selenocysteinyl-tRNA(Sec).</text>
</comment>
<comment type="caution">
    <text evidence="17">The sequence shown here is derived from an EMBL/GenBank/DDBJ whole genome shotgun (WGS) entry which is preliminary data.</text>
</comment>
<dbReference type="Gene3D" id="3.30.930.10">
    <property type="entry name" value="Bira Bifunctional Protein, Domain 2"/>
    <property type="match status" value="1"/>
</dbReference>
<feature type="binding site" evidence="12">
    <location>
        <position position="384"/>
    </location>
    <ligand>
        <name>L-serine</name>
        <dbReference type="ChEBI" id="CHEBI:33384"/>
    </ligand>
</feature>
<dbReference type="InterPro" id="IPR033729">
    <property type="entry name" value="SerRS_core"/>
</dbReference>
<dbReference type="InterPro" id="IPR002317">
    <property type="entry name" value="Ser-tRNA-ligase_type_1"/>
</dbReference>
<comment type="catalytic activity">
    <reaction evidence="10 12">
        <text>tRNA(Sec) + L-serine + ATP = L-seryl-tRNA(Sec) + AMP + diphosphate + H(+)</text>
        <dbReference type="Rhea" id="RHEA:42580"/>
        <dbReference type="Rhea" id="RHEA-COMP:9742"/>
        <dbReference type="Rhea" id="RHEA-COMP:10128"/>
        <dbReference type="ChEBI" id="CHEBI:15378"/>
        <dbReference type="ChEBI" id="CHEBI:30616"/>
        <dbReference type="ChEBI" id="CHEBI:33019"/>
        <dbReference type="ChEBI" id="CHEBI:33384"/>
        <dbReference type="ChEBI" id="CHEBI:78442"/>
        <dbReference type="ChEBI" id="CHEBI:78533"/>
        <dbReference type="ChEBI" id="CHEBI:456215"/>
        <dbReference type="EC" id="6.1.1.11"/>
    </reaction>
</comment>
<feature type="binding site" evidence="12 14">
    <location>
        <begin position="261"/>
        <end position="263"/>
    </location>
    <ligand>
        <name>ATP</name>
        <dbReference type="ChEBI" id="CHEBI:30616"/>
    </ligand>
</feature>
<dbReference type="PANTHER" id="PTHR43697">
    <property type="entry name" value="SERYL-TRNA SYNTHETASE"/>
    <property type="match status" value="1"/>
</dbReference>
<evidence type="ECO:0000256" key="2">
    <source>
        <dbReference type="ARBA" id="ARBA00005045"/>
    </source>
</evidence>
<dbReference type="EMBL" id="BDFE01000008">
    <property type="protein sequence ID" value="GAU08001.1"/>
    <property type="molecule type" value="Genomic_DNA"/>
</dbReference>
<evidence type="ECO:0000256" key="6">
    <source>
        <dbReference type="ARBA" id="ARBA00022741"/>
    </source>
</evidence>
<feature type="binding site" evidence="12 13">
    <location>
        <position position="284"/>
    </location>
    <ligand>
        <name>L-serine</name>
        <dbReference type="ChEBI" id="CHEBI:33384"/>
    </ligand>
</feature>
<dbReference type="PIRSF" id="PIRSF001529">
    <property type="entry name" value="Ser-tRNA-synth_IIa"/>
    <property type="match status" value="1"/>
</dbReference>
<sequence length="425" mass="47717">MLDLKFVRGHVDQVAAALKTRNASIDIESFLETDSRRRKLLAEVEDLKSLRNKASAEVAQKKRNKEDASELLKELSGVSARIKQLDEELKAVDATTKAFLLTIPNMPHADVPVGRDENDNREEKVWGNKPEFAFTPKEHWEIGTALGGLDFPRAAKLTGSRFVVLKDWAARMERALTSFMIDVHTLEHGYTEVMPPAIINKTSLLGTGQLPKFADDLFKLEQSDYYLIPTAEVPLTNLFRDEILEEDDLPTALTAFTPCFRSEAGSYGKDTKGIIRQHQFDKVEMVRIAHPDHSYEDLELLLGHAEAILQKLGLHYRVVTLCTGDLGFSAAKTYDIEVWLPGQNKYREISSCSNCEDFQARRANIRFRPKGSSKNRLVHTLNGSGLAVGRTMVAILENYQREDGSVVIPDILRPYMGGTDIIYPG</sequence>
<keyword evidence="5 12" id="KW-0436">Ligase</keyword>
<dbReference type="STRING" id="1592317.DPF_0702"/>
<dbReference type="HAMAP" id="MF_00176">
    <property type="entry name" value="Ser_tRNA_synth_type1"/>
    <property type="match status" value="1"/>
</dbReference>
<evidence type="ECO:0000259" key="16">
    <source>
        <dbReference type="PROSITE" id="PS50862"/>
    </source>
</evidence>
<feature type="binding site" evidence="13">
    <location>
        <position position="382"/>
    </location>
    <ligand>
        <name>L-serine</name>
        <dbReference type="ChEBI" id="CHEBI:33384"/>
    </ligand>
</feature>
<comment type="pathway">
    <text evidence="2 12">Aminoacyl-tRNA biosynthesis; selenocysteinyl-tRNA(Sec) biosynthesis; L-seryl-tRNA(Sec) from L-serine and tRNA(Sec): step 1/1.</text>
</comment>
<dbReference type="EC" id="6.1.1.11" evidence="12"/>
<dbReference type="NCBIfam" id="TIGR00414">
    <property type="entry name" value="serS"/>
    <property type="match status" value="1"/>
</dbReference>
<dbReference type="PROSITE" id="PS50862">
    <property type="entry name" value="AA_TRNA_LIGASE_II"/>
    <property type="match status" value="1"/>
</dbReference>